<name>A0A7H2BKQ8_9MICC</name>
<dbReference type="Proteomes" id="UP000516421">
    <property type="component" value="Chromosome"/>
</dbReference>
<keyword evidence="3" id="KW-1185">Reference proteome</keyword>
<protein>
    <submittedName>
        <fullName evidence="2">Uncharacterized protein</fullName>
    </submittedName>
</protein>
<feature type="transmembrane region" description="Helical" evidence="1">
    <location>
        <begin position="47"/>
        <end position="73"/>
    </location>
</feature>
<evidence type="ECO:0000256" key="1">
    <source>
        <dbReference type="SAM" id="Phobius"/>
    </source>
</evidence>
<keyword evidence="1" id="KW-0812">Transmembrane</keyword>
<evidence type="ECO:0000313" key="3">
    <source>
        <dbReference type="Proteomes" id="UP000516421"/>
    </source>
</evidence>
<dbReference type="EMBL" id="CP061538">
    <property type="protein sequence ID" value="QNV40254.1"/>
    <property type="molecule type" value="Genomic_DNA"/>
</dbReference>
<dbReference type="AlphaFoldDB" id="A0A7H2BKQ8"/>
<sequence length="78" mass="8584">MNEKTTSPRFDGPVRSLAIIGGVLAAISILAGVAMLLMTWAQLNPPYVLTWLTMILLPIAFLLMLTSLILLMVRRKTT</sequence>
<keyword evidence="1" id="KW-0472">Membrane</keyword>
<gene>
    <name evidence="2" type="ORF">IDM48_02115</name>
</gene>
<feature type="transmembrane region" description="Helical" evidence="1">
    <location>
        <begin position="17"/>
        <end position="41"/>
    </location>
</feature>
<dbReference type="KEGG" id="rama:IDM48_02115"/>
<reference evidence="2 3" key="1">
    <citation type="submission" date="2020-09" db="EMBL/GenBank/DDBJ databases">
        <title>Investigation of environmental microbe.</title>
        <authorList>
            <person name="Ou Y."/>
            <person name="Kang Q."/>
        </authorList>
    </citation>
    <scope>NUCLEOTIDE SEQUENCE [LARGE SCALE GENOMIC DNA]</scope>
    <source>
        <strain evidence="2 3">KJZ-9</strain>
    </source>
</reference>
<dbReference type="RefSeq" id="WP_145173787.1">
    <property type="nucleotide sequence ID" value="NZ_BAAAHX010000011.1"/>
</dbReference>
<organism evidence="2 3">
    <name type="scientific">Rothia amarae</name>
    <dbReference type="NCBI Taxonomy" id="169480"/>
    <lineage>
        <taxon>Bacteria</taxon>
        <taxon>Bacillati</taxon>
        <taxon>Actinomycetota</taxon>
        <taxon>Actinomycetes</taxon>
        <taxon>Micrococcales</taxon>
        <taxon>Micrococcaceae</taxon>
        <taxon>Rothia</taxon>
    </lineage>
</organism>
<proteinExistence type="predicted"/>
<keyword evidence="1" id="KW-1133">Transmembrane helix</keyword>
<evidence type="ECO:0000313" key="2">
    <source>
        <dbReference type="EMBL" id="QNV40254.1"/>
    </source>
</evidence>
<accession>A0A7H2BKQ8</accession>